<dbReference type="PROSITE" id="PS50956">
    <property type="entry name" value="HTH_ASNC_2"/>
    <property type="match status" value="2"/>
</dbReference>
<dbReference type="PANTHER" id="PTHR30154">
    <property type="entry name" value="LEUCINE-RESPONSIVE REGULATORY PROTEIN"/>
    <property type="match status" value="1"/>
</dbReference>
<feature type="domain" description="HTH asnC-type" evidence="4">
    <location>
        <begin position="10"/>
        <end position="70"/>
    </location>
</feature>
<evidence type="ECO:0000313" key="5">
    <source>
        <dbReference type="EMBL" id="RRQ03387.1"/>
    </source>
</evidence>
<dbReference type="SUPFAM" id="SSF46785">
    <property type="entry name" value="Winged helix' DNA-binding domain"/>
    <property type="match status" value="2"/>
</dbReference>
<dbReference type="Gene3D" id="3.30.70.920">
    <property type="match status" value="1"/>
</dbReference>
<name>A0A3R8PF77_9CORY</name>
<dbReference type="GO" id="GO:0005829">
    <property type="term" value="C:cytosol"/>
    <property type="evidence" value="ECO:0007669"/>
    <property type="project" value="TreeGrafter"/>
</dbReference>
<dbReference type="InterPro" id="IPR011008">
    <property type="entry name" value="Dimeric_a/b-barrel"/>
</dbReference>
<dbReference type="RefSeq" id="WP_125175004.1">
    <property type="nucleotide sequence ID" value="NZ_JBHYBM010000161.1"/>
</dbReference>
<dbReference type="PANTHER" id="PTHR30154:SF34">
    <property type="entry name" value="TRANSCRIPTIONAL REGULATOR AZLB"/>
    <property type="match status" value="1"/>
</dbReference>
<dbReference type="Gene3D" id="1.10.10.10">
    <property type="entry name" value="Winged helix-like DNA-binding domain superfamily/Winged helix DNA-binding domain"/>
    <property type="match status" value="2"/>
</dbReference>
<protein>
    <recommendedName>
        <fullName evidence="4">HTH asnC-type domain-containing protein</fullName>
    </recommendedName>
</protein>
<sequence length="300" mass="32842">MTTDTGGAGVDATDRALARELERDPLASVATLAGRIGVSERTAARRYRRLTDRGLVRVVARTLPGFEGRVSWLIRAWSDTTYVSQLGVVLARQPRTRWVRTSVARDELVCGLVSAPHHDDPVLGGIADDRRTHRVEALQLLQVWTVSGAEAVEWPAHRLDDVDRAVIRELRADGRRPHRTVAAAAGVDATTVTRRIRRLVDTGVLYHEAEIAPELQGFSVDAMVWVTVAPGRIRELAADLSRHPFCRFVAATSGRFTLAVNVVAPGLRELVEFVDGHLSGYGVTAQEVVPMGCVLKRGAR</sequence>
<dbReference type="GO" id="GO:0043565">
    <property type="term" value="F:sequence-specific DNA binding"/>
    <property type="evidence" value="ECO:0007669"/>
    <property type="project" value="InterPro"/>
</dbReference>
<proteinExistence type="predicted"/>
<dbReference type="Proteomes" id="UP000278422">
    <property type="component" value="Unassembled WGS sequence"/>
</dbReference>
<evidence type="ECO:0000256" key="3">
    <source>
        <dbReference type="ARBA" id="ARBA00023163"/>
    </source>
</evidence>
<organism evidence="5 6">
    <name type="scientific">Corynebacterium bovis</name>
    <dbReference type="NCBI Taxonomy" id="36808"/>
    <lineage>
        <taxon>Bacteria</taxon>
        <taxon>Bacillati</taxon>
        <taxon>Actinomycetota</taxon>
        <taxon>Actinomycetes</taxon>
        <taxon>Mycobacteriales</taxon>
        <taxon>Corynebacteriaceae</taxon>
        <taxon>Corynebacterium</taxon>
    </lineage>
</organism>
<dbReference type="InterPro" id="IPR019888">
    <property type="entry name" value="Tscrpt_reg_AsnC-like"/>
</dbReference>
<dbReference type="SMART" id="SM00344">
    <property type="entry name" value="HTH_ASNC"/>
    <property type="match status" value="1"/>
</dbReference>
<keyword evidence="1" id="KW-0805">Transcription regulation</keyword>
<dbReference type="InterPro" id="IPR036390">
    <property type="entry name" value="WH_DNA-bd_sf"/>
</dbReference>
<gene>
    <name evidence="5" type="ORF">CXF42_07435</name>
</gene>
<dbReference type="SUPFAM" id="SSF54909">
    <property type="entry name" value="Dimeric alpha+beta barrel"/>
    <property type="match status" value="1"/>
</dbReference>
<evidence type="ECO:0000313" key="6">
    <source>
        <dbReference type="Proteomes" id="UP000278422"/>
    </source>
</evidence>
<dbReference type="GO" id="GO:0043200">
    <property type="term" value="P:response to amino acid"/>
    <property type="evidence" value="ECO:0007669"/>
    <property type="project" value="TreeGrafter"/>
</dbReference>
<dbReference type="InterPro" id="IPR036388">
    <property type="entry name" value="WH-like_DNA-bd_sf"/>
</dbReference>
<dbReference type="InterPro" id="IPR000485">
    <property type="entry name" value="AsnC-type_HTH_dom"/>
</dbReference>
<comment type="caution">
    <text evidence="5">The sequence shown here is derived from an EMBL/GenBank/DDBJ whole genome shotgun (WGS) entry which is preliminary data.</text>
</comment>
<evidence type="ECO:0000256" key="1">
    <source>
        <dbReference type="ARBA" id="ARBA00023015"/>
    </source>
</evidence>
<dbReference type="AlphaFoldDB" id="A0A3R8PF77"/>
<feature type="domain" description="HTH asnC-type" evidence="4">
    <location>
        <begin position="159"/>
        <end position="219"/>
    </location>
</feature>
<keyword evidence="3" id="KW-0804">Transcription</keyword>
<evidence type="ECO:0000256" key="2">
    <source>
        <dbReference type="ARBA" id="ARBA00023125"/>
    </source>
</evidence>
<accession>A0A3R8PF77</accession>
<keyword evidence="6" id="KW-1185">Reference proteome</keyword>
<keyword evidence="2" id="KW-0238">DNA-binding</keyword>
<reference evidence="5 6" key="1">
    <citation type="submission" date="2018-01" db="EMBL/GenBank/DDBJ databases">
        <title>Twenty Corynebacterium bovis Genomes.</title>
        <authorList>
            <person name="Gulvik C.A."/>
        </authorList>
    </citation>
    <scope>NUCLEOTIDE SEQUENCE [LARGE SCALE GENOMIC DNA]</scope>
    <source>
        <strain evidence="5 6">16-2004</strain>
    </source>
</reference>
<dbReference type="EMBL" id="PQNQ01000019">
    <property type="protein sequence ID" value="RRQ03387.1"/>
    <property type="molecule type" value="Genomic_DNA"/>
</dbReference>
<dbReference type="Pfam" id="PF13404">
    <property type="entry name" value="HTH_AsnC-type"/>
    <property type="match status" value="2"/>
</dbReference>
<dbReference type="PRINTS" id="PR00033">
    <property type="entry name" value="HTHASNC"/>
</dbReference>
<evidence type="ECO:0000259" key="4">
    <source>
        <dbReference type="PROSITE" id="PS50956"/>
    </source>
</evidence>